<dbReference type="Gene3D" id="1.25.40.10">
    <property type="entry name" value="Tetratricopeptide repeat domain"/>
    <property type="match status" value="2"/>
</dbReference>
<dbReference type="PANTHER" id="PTHR36350:SF3">
    <property type="entry name" value="TRANSMEMBRANE PROTEIN"/>
    <property type="match status" value="1"/>
</dbReference>
<dbReference type="PANTHER" id="PTHR36350">
    <property type="entry name" value="TRANSMEMBRANE PROTEIN"/>
    <property type="match status" value="1"/>
</dbReference>
<dbReference type="STRING" id="3988.B9SW92"/>
<dbReference type="SUPFAM" id="SSF48452">
    <property type="entry name" value="TPR-like"/>
    <property type="match status" value="1"/>
</dbReference>
<evidence type="ECO:0000313" key="1">
    <source>
        <dbReference type="EMBL" id="EEF32131.1"/>
    </source>
</evidence>
<accession>B9SW92</accession>
<protein>
    <submittedName>
        <fullName evidence="1">Uncharacterized protein</fullName>
    </submittedName>
</protein>
<proteinExistence type="predicted"/>
<dbReference type="eggNOG" id="ENOG502QQZU">
    <property type="taxonomic scope" value="Eukaryota"/>
</dbReference>
<dbReference type="OrthoDB" id="2012659at2759"/>
<sequence>MGSVSQLNYHNPKLTSPYLSITPKRNLSITNPHYRQSLLKLPFHRTTKLLRISSKLSLSPIPHIPTSNSSKRKGFANVLCDKVLISVLGAFIFMGSFGFNARPSLALPAQESAYTEEMRDTQMKNNEDEEMYEKFLEKEPRNMEALKVVVYGKIRKGKTKEALKYVERLIKTEPDEVEWRLLEALCWEMMGQLSKAKRLFKEILEERPLLLRALHGLAMVMHKNFEGPAVFEMLNKALEVAYHEKRIMEERNIKILIAQMHVVMGRLEEGLKNFQDLVNENPRDFRPYLCQGIIYSLLDKKEEAAEQFETYRSLLPEDFPQRGFLDDVVLAAKTESKERFRKEFEDEFSYRK</sequence>
<gene>
    <name evidence="1" type="ORF">RCOM_0075640</name>
</gene>
<evidence type="ECO:0000313" key="2">
    <source>
        <dbReference type="Proteomes" id="UP000008311"/>
    </source>
</evidence>
<dbReference type="KEGG" id="rcu:8264049"/>
<dbReference type="Proteomes" id="UP000008311">
    <property type="component" value="Unassembled WGS sequence"/>
</dbReference>
<keyword evidence="2" id="KW-1185">Reference proteome</keyword>
<name>B9SW92_RICCO</name>
<dbReference type="InParanoid" id="B9SW92"/>
<dbReference type="Pfam" id="PF14559">
    <property type="entry name" value="TPR_19"/>
    <property type="match status" value="1"/>
</dbReference>
<dbReference type="InterPro" id="IPR011990">
    <property type="entry name" value="TPR-like_helical_dom_sf"/>
</dbReference>
<reference evidence="2" key="1">
    <citation type="journal article" date="2010" name="Nat. Biotechnol.">
        <title>Draft genome sequence of the oilseed species Ricinus communis.</title>
        <authorList>
            <person name="Chan A.P."/>
            <person name="Crabtree J."/>
            <person name="Zhao Q."/>
            <person name="Lorenzi H."/>
            <person name="Orvis J."/>
            <person name="Puiu D."/>
            <person name="Melake-Berhan A."/>
            <person name="Jones K.M."/>
            <person name="Redman J."/>
            <person name="Chen G."/>
            <person name="Cahoon E.B."/>
            <person name="Gedil M."/>
            <person name="Stanke M."/>
            <person name="Haas B.J."/>
            <person name="Wortman J.R."/>
            <person name="Fraser-Liggett C.M."/>
            <person name="Ravel J."/>
            <person name="Rabinowicz P.D."/>
        </authorList>
    </citation>
    <scope>NUCLEOTIDE SEQUENCE [LARGE SCALE GENOMIC DNA]</scope>
    <source>
        <strain evidence="2">cv. Hale</strain>
    </source>
</reference>
<dbReference type="EMBL" id="EQ974190">
    <property type="protein sequence ID" value="EEF32131.1"/>
    <property type="molecule type" value="Genomic_DNA"/>
</dbReference>
<dbReference type="FunCoup" id="B9SW92">
    <property type="interactions" value="350"/>
</dbReference>
<organism evidence="1 2">
    <name type="scientific">Ricinus communis</name>
    <name type="common">Castor bean</name>
    <dbReference type="NCBI Taxonomy" id="3988"/>
    <lineage>
        <taxon>Eukaryota</taxon>
        <taxon>Viridiplantae</taxon>
        <taxon>Streptophyta</taxon>
        <taxon>Embryophyta</taxon>
        <taxon>Tracheophyta</taxon>
        <taxon>Spermatophyta</taxon>
        <taxon>Magnoliopsida</taxon>
        <taxon>eudicotyledons</taxon>
        <taxon>Gunneridae</taxon>
        <taxon>Pentapetalae</taxon>
        <taxon>rosids</taxon>
        <taxon>fabids</taxon>
        <taxon>Malpighiales</taxon>
        <taxon>Euphorbiaceae</taxon>
        <taxon>Acalyphoideae</taxon>
        <taxon>Acalypheae</taxon>
        <taxon>Ricinus</taxon>
    </lineage>
</organism>
<dbReference type="AlphaFoldDB" id="B9SW92"/>